<keyword evidence="2" id="KW-1185">Reference proteome</keyword>
<protein>
    <submittedName>
        <fullName evidence="1">Uncharacterized protein</fullName>
    </submittedName>
</protein>
<accession>A0A673I2Z9</accession>
<dbReference type="Proteomes" id="UP000472270">
    <property type="component" value="Unassembled WGS sequence"/>
</dbReference>
<proteinExistence type="predicted"/>
<sequence length="105" mass="11713">MANESPAKSLVDIDLASLRVSAAGPFVCSCRASRALSGCINHCGALLCDCRTLLAFLSWWKWSAMAPTDKYTRSVSFESYSIYNHLPSILENTRFSFRTRNEKAK</sequence>
<reference evidence="1" key="2">
    <citation type="submission" date="2025-09" db="UniProtKB">
        <authorList>
            <consortium name="Ensembl"/>
        </authorList>
    </citation>
    <scope>IDENTIFICATION</scope>
</reference>
<evidence type="ECO:0000313" key="2">
    <source>
        <dbReference type="Proteomes" id="UP000472270"/>
    </source>
</evidence>
<dbReference type="Ensembl" id="ENSSRHT00000035863.1">
    <property type="protein sequence ID" value="ENSSRHP00000034847.1"/>
    <property type="gene ID" value="ENSSRHG00000017899.1"/>
</dbReference>
<dbReference type="AlphaFoldDB" id="A0A673I2Z9"/>
<evidence type="ECO:0000313" key="1">
    <source>
        <dbReference type="Ensembl" id="ENSSRHP00000034847.1"/>
    </source>
</evidence>
<name>A0A673I2Z9_9TELE</name>
<reference evidence="1" key="1">
    <citation type="submission" date="2025-08" db="UniProtKB">
        <authorList>
            <consortium name="Ensembl"/>
        </authorList>
    </citation>
    <scope>IDENTIFICATION</scope>
</reference>
<organism evidence="1 2">
    <name type="scientific">Sinocyclocheilus rhinocerous</name>
    <dbReference type="NCBI Taxonomy" id="307959"/>
    <lineage>
        <taxon>Eukaryota</taxon>
        <taxon>Metazoa</taxon>
        <taxon>Chordata</taxon>
        <taxon>Craniata</taxon>
        <taxon>Vertebrata</taxon>
        <taxon>Euteleostomi</taxon>
        <taxon>Actinopterygii</taxon>
        <taxon>Neopterygii</taxon>
        <taxon>Teleostei</taxon>
        <taxon>Ostariophysi</taxon>
        <taxon>Cypriniformes</taxon>
        <taxon>Cyprinidae</taxon>
        <taxon>Cyprininae</taxon>
        <taxon>Sinocyclocheilus</taxon>
    </lineage>
</organism>